<dbReference type="Pfam" id="PF10069">
    <property type="entry name" value="DICT"/>
    <property type="match status" value="1"/>
</dbReference>
<comment type="caution">
    <text evidence="2">The sequence shown here is derived from an EMBL/GenBank/DDBJ whole genome shotgun (WGS) entry which is preliminary data.</text>
</comment>
<dbReference type="InterPro" id="IPR019278">
    <property type="entry name" value="DICT_dom"/>
</dbReference>
<reference evidence="2 3" key="1">
    <citation type="journal article" date="2019" name="Int. J. Syst. Evol. Microbiol.">
        <title>The Global Catalogue of Microorganisms (GCM) 10K type strain sequencing project: providing services to taxonomists for standard genome sequencing and annotation.</title>
        <authorList>
            <consortium name="The Broad Institute Genomics Platform"/>
            <consortium name="The Broad Institute Genome Sequencing Center for Infectious Disease"/>
            <person name="Wu L."/>
            <person name="Ma J."/>
        </authorList>
    </citation>
    <scope>NUCLEOTIDE SEQUENCE [LARGE SCALE GENOMIC DNA]</scope>
    <source>
        <strain evidence="2 3">JCM 16328</strain>
    </source>
</reference>
<organism evidence="2 3">
    <name type="scientific">Natronoarchaeum mannanilyticum</name>
    <dbReference type="NCBI Taxonomy" id="926360"/>
    <lineage>
        <taxon>Archaea</taxon>
        <taxon>Methanobacteriati</taxon>
        <taxon>Methanobacteriota</taxon>
        <taxon>Stenosarchaea group</taxon>
        <taxon>Halobacteria</taxon>
        <taxon>Halobacteriales</taxon>
        <taxon>Natronoarchaeaceae</taxon>
    </lineage>
</organism>
<sequence>MTFAQFVDGVEGRELTLRVVNRTEEDPVYGMLEDRFADQDVVVEEIDDADAPENEVLLCEAGEALAVSSLTEVRDSVLTVNSDLYITGSRPLENVDTPDVIAGLGETTFSVGGHQKYLLIQLSREIEAMALQAGEGVLHSGFQELSRLDDERGTLAAYETLGDADLDVHVYGIPDADPLDHPGVALHGIDAEEIRTSWFVVFTSEREDVQEAALVAVEREPELWDGFWTFESDLVGEVEEYLESAYLQ</sequence>
<gene>
    <name evidence="2" type="ORF">GCM10009020_01220</name>
</gene>
<dbReference type="RefSeq" id="WP_343771874.1">
    <property type="nucleotide sequence ID" value="NZ_BAAADV010000001.1"/>
</dbReference>
<proteinExistence type="predicted"/>
<dbReference type="Proteomes" id="UP001500420">
    <property type="component" value="Unassembled WGS sequence"/>
</dbReference>
<dbReference type="EMBL" id="BAAADV010000001">
    <property type="protein sequence ID" value="GAA0660898.1"/>
    <property type="molecule type" value="Genomic_DNA"/>
</dbReference>
<feature type="domain" description="DICT" evidence="1">
    <location>
        <begin position="114"/>
        <end position="218"/>
    </location>
</feature>
<dbReference type="AlphaFoldDB" id="A0AAV3T432"/>
<dbReference type="InterPro" id="IPR016954">
    <property type="entry name" value="Uncharacterised_Vng0742h"/>
</dbReference>
<keyword evidence="3" id="KW-1185">Reference proteome</keyword>
<evidence type="ECO:0000313" key="3">
    <source>
        <dbReference type="Proteomes" id="UP001500420"/>
    </source>
</evidence>
<protein>
    <submittedName>
        <fullName evidence="2">DICT sensory domain-containing protein</fullName>
    </submittedName>
</protein>
<name>A0AAV3T432_9EURY</name>
<evidence type="ECO:0000313" key="2">
    <source>
        <dbReference type="EMBL" id="GAA0660898.1"/>
    </source>
</evidence>
<accession>A0AAV3T432</accession>
<dbReference type="PIRSF" id="PIRSF030471">
    <property type="entry name" value="STR_Vng0742h_prd"/>
    <property type="match status" value="1"/>
</dbReference>
<evidence type="ECO:0000259" key="1">
    <source>
        <dbReference type="Pfam" id="PF10069"/>
    </source>
</evidence>